<dbReference type="SUPFAM" id="SSF48371">
    <property type="entry name" value="ARM repeat"/>
    <property type="match status" value="1"/>
</dbReference>
<dbReference type="SUPFAM" id="SSF46626">
    <property type="entry name" value="Cytochrome c"/>
    <property type="match status" value="1"/>
</dbReference>
<evidence type="ECO:0000256" key="1">
    <source>
        <dbReference type="ARBA" id="ARBA00022617"/>
    </source>
</evidence>
<evidence type="ECO:0000313" key="6">
    <source>
        <dbReference type="EMBL" id="KMT65105.1"/>
    </source>
</evidence>
<dbReference type="InterPro" id="IPR016024">
    <property type="entry name" value="ARM-type_fold"/>
</dbReference>
<keyword evidence="7" id="KW-1185">Reference proteome</keyword>
<protein>
    <recommendedName>
        <fullName evidence="5">Cytochrome c domain-containing protein</fullName>
    </recommendedName>
</protein>
<dbReference type="Proteomes" id="UP000037600">
    <property type="component" value="Unassembled WGS sequence"/>
</dbReference>
<dbReference type="GO" id="GO:0009055">
    <property type="term" value="F:electron transfer activity"/>
    <property type="evidence" value="ECO:0007669"/>
    <property type="project" value="InterPro"/>
</dbReference>
<dbReference type="InterPro" id="IPR000421">
    <property type="entry name" value="FA58C"/>
</dbReference>
<dbReference type="PANTHER" id="PTHR33546:SF1">
    <property type="entry name" value="LARGE, MULTIFUNCTIONAL SECRETED PROTEIN"/>
    <property type="match status" value="1"/>
</dbReference>
<organism evidence="6 7">
    <name type="scientific">Catenovulum maritimum</name>
    <dbReference type="NCBI Taxonomy" id="1513271"/>
    <lineage>
        <taxon>Bacteria</taxon>
        <taxon>Pseudomonadati</taxon>
        <taxon>Pseudomonadota</taxon>
        <taxon>Gammaproteobacteria</taxon>
        <taxon>Alteromonadales</taxon>
        <taxon>Alteromonadaceae</taxon>
        <taxon>Catenovulum</taxon>
    </lineage>
</organism>
<dbReference type="AlphaFoldDB" id="A0A0J8GQN9"/>
<proteinExistence type="predicted"/>
<keyword evidence="1 4" id="KW-0349">Heme</keyword>
<evidence type="ECO:0000259" key="5">
    <source>
        <dbReference type="PROSITE" id="PS51007"/>
    </source>
</evidence>
<dbReference type="InterPro" id="IPR055557">
    <property type="entry name" value="DUF7133"/>
</dbReference>
<evidence type="ECO:0000313" key="7">
    <source>
        <dbReference type="Proteomes" id="UP000037600"/>
    </source>
</evidence>
<dbReference type="PATRIC" id="fig|1513271.3.peg.2345"/>
<evidence type="ECO:0000256" key="3">
    <source>
        <dbReference type="ARBA" id="ARBA00023004"/>
    </source>
</evidence>
<sequence length="851" mass="94929">MSGSLAFQANAYDPELHKKIQPLSPQASLKTMELEDGYKMELAAAEPMIEEPVLFTYDGNGRLYVAEMLTYMQDVDGSGKFNKVSRIKRLEDKNNDGVFDSFTIFADNLLLPRMITTLEDGKILVRETNTLDLLLIEDTNDDGIADKKTTIYQGGPRGGNLEHQPSGLIYNLDNWMYVTYTDKRYKYVDGKVIAQEIAYGGGQWGLAHDDLGTQYYSGAGAQNPAYNFQFPAVYSQIEVSGEQAKGFREVFPLDTTPDVQGGLKMLRKDNTLNHFTGNGGQSIYYGELFDDMYGDYIIPEPVGNLVRRAKRVRKDGYTVLTHPYQTAKSEFIRSTDANFRPVWSDNAPDGSLMILDMYRGIIQEGNWTKKGSYLREVIDLYGFDKVIGGGRLYRVTKEGVKLGKQPKMYSETPAQLVKHLSHKNRWWRLEAQKLIVISGDKNVIPALKKMALDDTNPMGQIHALWTMEGLGVVDTEIIQKLFSAENTKVRISAIRLSEQLVTKGDKGIEQLWLEQAKSKNVEIAQQTVLSAYATSSSMQKPILKFATGNHGNKKGMQAIAQSMINLVALNEKRKKLAEGNKELAAAMIQGEKGFKSLCADCHGKDGTGTKAGEMLIAPSFVNNPRIVGNKTLLTNLVLHGLQGPIEGKTYLGGMMQSLASNGDTYVANVLTYIRNEFGNKASLITPDEVAKIKSLSSDRTAIWTLEELTQAFNTPLERKKEWKITTNFDVHPKNNIAKLTDSQLGKWPHFSAMNKRQPGQAITLELPAKAAITEVNLNSEGQLANYSRSYTIEFSLDGNKWQTVIKNKTATDNDRNQTLGQVAKFIKITNQIGGNKQWKINDLSLTGRYLD</sequence>
<dbReference type="InterPro" id="IPR008979">
    <property type="entry name" value="Galactose-bd-like_sf"/>
</dbReference>
<dbReference type="Gene3D" id="2.60.120.260">
    <property type="entry name" value="Galactose-binding domain-like"/>
    <property type="match status" value="1"/>
</dbReference>
<dbReference type="InterPro" id="IPR036909">
    <property type="entry name" value="Cyt_c-like_dom_sf"/>
</dbReference>
<evidence type="ECO:0000256" key="2">
    <source>
        <dbReference type="ARBA" id="ARBA00022723"/>
    </source>
</evidence>
<dbReference type="PROSITE" id="PS51007">
    <property type="entry name" value="CYTC"/>
    <property type="match status" value="1"/>
</dbReference>
<dbReference type="SUPFAM" id="SSF49785">
    <property type="entry name" value="Galactose-binding domain-like"/>
    <property type="match status" value="1"/>
</dbReference>
<accession>A0A0J8GQN9</accession>
<reference evidence="6 7" key="1">
    <citation type="submission" date="2015-04" db="EMBL/GenBank/DDBJ databases">
        <title>Draft Genome Sequence of the Novel Agar-Digesting Marine Bacterium Q1.</title>
        <authorList>
            <person name="Li Y."/>
            <person name="Li D."/>
            <person name="Chen G."/>
            <person name="Du Z."/>
        </authorList>
    </citation>
    <scope>NUCLEOTIDE SEQUENCE [LARGE SCALE GENOMIC DNA]</scope>
    <source>
        <strain evidence="6 7">Q1</strain>
    </source>
</reference>
<dbReference type="Gene3D" id="1.25.10.10">
    <property type="entry name" value="Leucine-rich Repeat Variant"/>
    <property type="match status" value="1"/>
</dbReference>
<feature type="domain" description="Cytochrome c" evidence="5">
    <location>
        <begin position="585"/>
        <end position="677"/>
    </location>
</feature>
<dbReference type="Gene3D" id="1.10.760.10">
    <property type="entry name" value="Cytochrome c-like domain"/>
    <property type="match status" value="1"/>
</dbReference>
<dbReference type="Pfam" id="PF23500">
    <property type="entry name" value="DUF7133"/>
    <property type="match status" value="1"/>
</dbReference>
<dbReference type="EMBL" id="LAZL01000016">
    <property type="protein sequence ID" value="KMT65105.1"/>
    <property type="molecule type" value="Genomic_DNA"/>
</dbReference>
<dbReference type="InterPro" id="IPR009056">
    <property type="entry name" value="Cyt_c-like_dom"/>
</dbReference>
<keyword evidence="2 4" id="KW-0479">Metal-binding</keyword>
<dbReference type="InterPro" id="IPR011989">
    <property type="entry name" value="ARM-like"/>
</dbReference>
<dbReference type="PANTHER" id="PTHR33546">
    <property type="entry name" value="LARGE, MULTIFUNCTIONAL SECRETED PROTEIN-RELATED"/>
    <property type="match status" value="1"/>
</dbReference>
<evidence type="ECO:0000256" key="4">
    <source>
        <dbReference type="PROSITE-ProRule" id="PRU00433"/>
    </source>
</evidence>
<keyword evidence="3 4" id="KW-0408">Iron</keyword>
<comment type="caution">
    <text evidence="6">The sequence shown here is derived from an EMBL/GenBank/DDBJ whole genome shotgun (WGS) entry which is preliminary data.</text>
</comment>
<name>A0A0J8GQN9_9ALTE</name>
<dbReference type="Pfam" id="PF00754">
    <property type="entry name" value="F5_F8_type_C"/>
    <property type="match status" value="1"/>
</dbReference>
<dbReference type="GO" id="GO:0046872">
    <property type="term" value="F:metal ion binding"/>
    <property type="evidence" value="ECO:0007669"/>
    <property type="project" value="UniProtKB-KW"/>
</dbReference>
<gene>
    <name evidence="6" type="ORF">XM47_11525</name>
</gene>
<dbReference type="GO" id="GO:0020037">
    <property type="term" value="F:heme binding"/>
    <property type="evidence" value="ECO:0007669"/>
    <property type="project" value="InterPro"/>
</dbReference>
<dbReference type="STRING" id="1513271.XM47_11525"/>